<name>A0ACB9YX54_9PEZI</name>
<accession>A0ACB9YX54</accession>
<evidence type="ECO:0000313" key="2">
    <source>
        <dbReference type="Proteomes" id="UP001497700"/>
    </source>
</evidence>
<dbReference type="Proteomes" id="UP001497700">
    <property type="component" value="Unassembled WGS sequence"/>
</dbReference>
<gene>
    <name evidence="1" type="ORF">F4820DRAFT_449439</name>
</gene>
<dbReference type="EMBL" id="MU393493">
    <property type="protein sequence ID" value="KAI4864009.1"/>
    <property type="molecule type" value="Genomic_DNA"/>
</dbReference>
<evidence type="ECO:0000313" key="1">
    <source>
        <dbReference type="EMBL" id="KAI4864009.1"/>
    </source>
</evidence>
<organism evidence="1 2">
    <name type="scientific">Hypoxylon rubiginosum</name>
    <dbReference type="NCBI Taxonomy" id="110542"/>
    <lineage>
        <taxon>Eukaryota</taxon>
        <taxon>Fungi</taxon>
        <taxon>Dikarya</taxon>
        <taxon>Ascomycota</taxon>
        <taxon>Pezizomycotina</taxon>
        <taxon>Sordariomycetes</taxon>
        <taxon>Xylariomycetidae</taxon>
        <taxon>Xylariales</taxon>
        <taxon>Hypoxylaceae</taxon>
        <taxon>Hypoxylon</taxon>
    </lineage>
</organism>
<proteinExistence type="predicted"/>
<comment type="caution">
    <text evidence="1">The sequence shown here is derived from an EMBL/GenBank/DDBJ whole genome shotgun (WGS) entry which is preliminary data.</text>
</comment>
<keyword evidence="2" id="KW-1185">Reference proteome</keyword>
<reference evidence="1 2" key="1">
    <citation type="journal article" date="2022" name="New Phytol.">
        <title>Ecological generalism drives hyperdiversity of secondary metabolite gene clusters in xylarialean endophytes.</title>
        <authorList>
            <person name="Franco M.E.E."/>
            <person name="Wisecaver J.H."/>
            <person name="Arnold A.E."/>
            <person name="Ju Y.M."/>
            <person name="Slot J.C."/>
            <person name="Ahrendt S."/>
            <person name="Moore L.P."/>
            <person name="Eastman K.E."/>
            <person name="Scott K."/>
            <person name="Konkel Z."/>
            <person name="Mondo S.J."/>
            <person name="Kuo A."/>
            <person name="Hayes R.D."/>
            <person name="Haridas S."/>
            <person name="Andreopoulos B."/>
            <person name="Riley R."/>
            <person name="LaButti K."/>
            <person name="Pangilinan J."/>
            <person name="Lipzen A."/>
            <person name="Amirebrahimi M."/>
            <person name="Yan J."/>
            <person name="Adam C."/>
            <person name="Keymanesh K."/>
            <person name="Ng V."/>
            <person name="Louie K."/>
            <person name="Northen T."/>
            <person name="Drula E."/>
            <person name="Henrissat B."/>
            <person name="Hsieh H.M."/>
            <person name="Youens-Clark K."/>
            <person name="Lutzoni F."/>
            <person name="Miadlikowska J."/>
            <person name="Eastwood D.C."/>
            <person name="Hamelin R.C."/>
            <person name="Grigoriev I.V."/>
            <person name="U'Ren J.M."/>
        </authorList>
    </citation>
    <scope>NUCLEOTIDE SEQUENCE [LARGE SCALE GENOMIC DNA]</scope>
    <source>
        <strain evidence="1 2">CBS 119005</strain>
    </source>
</reference>
<sequence length="676" mass="73836">MDDDSSTSPSPNQAAASGLRKSVPYGQACTNCSKAKCKCISRGGPSTMCERCQRLGKECIPSVSVRKRAARRPASERTAHLEEKLDDLVSILRAQAASNPAVASVYRAATNGGELPDTSPGADANTAAAMELDPCIVAQGAHKAPTNGHALPLPPPADLNICNNYPNTSYPTPPSVTSSQDLNLSLPPAEAEETLQVFREQFLEFFPFVYIPRETTAAQLQQTRPFLWLNIMVVCSKSPARKAALAQRVRETVAQKMLLDLDRNVDLLLGLLAYLGWGMHHFSGKPYIVAYVNMAMTIVTDLRLDKPPHDNYYRELHCFKPSYPYPKIGLSPIRTNEERRAVLACFVLCSGISNFLRTQTMRWTAHMEDSLQKISADPECLNDEILVLMVRVFRIQEDIAQITWRSAEPYGNATSLKAPPLVYVGSLRASLEAVKKQIPPELADNKVVLSHVYAAELSIADMSLWNINPWLTTHPHKPTSHASAGHGIDLGKLDAYYASLQASKALLDNYLSFSPAQYLYIPFSVTLHFGRAAQTVYRLLVVDDPDWDRAIVKASIDLMAVMERTAVNYQKVHQVCGLETTDDIETTDYYSRAANALRATIPAWTATLEQVGAGSGSGSEAGPGPGPGPGAGAGAAGGAVPAPFDQSQLPIEFTSMEWLDDPWLTDNLLRSYEGNM</sequence>
<protein>
    <submittedName>
        <fullName evidence="1">Uncharacterized protein</fullName>
    </submittedName>
</protein>